<evidence type="ECO:0000256" key="11">
    <source>
        <dbReference type="ARBA" id="ARBA00023004"/>
    </source>
</evidence>
<dbReference type="Pfam" id="PF06968">
    <property type="entry name" value="BATS"/>
    <property type="match status" value="1"/>
</dbReference>
<evidence type="ECO:0000256" key="5">
    <source>
        <dbReference type="ARBA" id="ARBA00022485"/>
    </source>
</evidence>
<dbReference type="SMART" id="SM00729">
    <property type="entry name" value="Elp3"/>
    <property type="match status" value="1"/>
</dbReference>
<dbReference type="InterPro" id="IPR002684">
    <property type="entry name" value="Biotin_synth/BioAB"/>
</dbReference>
<keyword evidence="12" id="KW-0411">Iron-sulfur</keyword>
<comment type="similarity">
    <text evidence="3">Belongs to the radical SAM superfamily. Biotin synthase family.</text>
</comment>
<keyword evidence="8" id="KW-0001">2Fe-2S</keyword>
<dbReference type="GO" id="GO:0051537">
    <property type="term" value="F:2 iron, 2 sulfur cluster binding"/>
    <property type="evidence" value="ECO:0007669"/>
    <property type="project" value="UniProtKB-KW"/>
</dbReference>
<dbReference type="SFLD" id="SFLDG01060">
    <property type="entry name" value="BATS_domain_containing"/>
    <property type="match status" value="1"/>
</dbReference>
<dbReference type="InterPro" id="IPR006638">
    <property type="entry name" value="Elp3/MiaA/NifB-like_rSAM"/>
</dbReference>
<evidence type="ECO:0000256" key="1">
    <source>
        <dbReference type="ARBA" id="ARBA00001966"/>
    </source>
</evidence>
<dbReference type="EMBL" id="HBHR01021558">
    <property type="protein sequence ID" value="CAD9872932.1"/>
    <property type="molecule type" value="Transcribed_RNA"/>
</dbReference>
<evidence type="ECO:0000313" key="15">
    <source>
        <dbReference type="EMBL" id="CAD9872932.1"/>
    </source>
</evidence>
<dbReference type="AlphaFoldDB" id="A0A7S2V700"/>
<keyword evidence="9" id="KW-0479">Metal-binding</keyword>
<dbReference type="GO" id="GO:0046872">
    <property type="term" value="F:metal ion binding"/>
    <property type="evidence" value="ECO:0007669"/>
    <property type="project" value="UniProtKB-KW"/>
</dbReference>
<dbReference type="EC" id="2.8.1.6" evidence="4"/>
<evidence type="ECO:0000256" key="9">
    <source>
        <dbReference type="ARBA" id="ARBA00022723"/>
    </source>
</evidence>
<comment type="pathway">
    <text evidence="2">Cofactor biosynthesis; biotin biosynthesis; biotin from 7,8-diaminononanoate: step 2/2.</text>
</comment>
<dbReference type="InterPro" id="IPR010722">
    <property type="entry name" value="BATS_dom"/>
</dbReference>
<evidence type="ECO:0000256" key="13">
    <source>
        <dbReference type="ARBA" id="ARBA00034078"/>
    </source>
</evidence>
<evidence type="ECO:0000256" key="2">
    <source>
        <dbReference type="ARBA" id="ARBA00004942"/>
    </source>
</evidence>
<protein>
    <recommendedName>
        <fullName evidence="4">biotin synthase</fullName>
        <ecNumber evidence="4">2.8.1.6</ecNumber>
    </recommendedName>
</protein>
<dbReference type="PANTHER" id="PTHR22976">
    <property type="entry name" value="BIOTIN SYNTHASE"/>
    <property type="match status" value="1"/>
</dbReference>
<dbReference type="PROSITE" id="PS51918">
    <property type="entry name" value="RADICAL_SAM"/>
    <property type="match status" value="1"/>
</dbReference>
<dbReference type="Gene3D" id="3.20.20.70">
    <property type="entry name" value="Aldolase class I"/>
    <property type="match status" value="1"/>
</dbReference>
<keyword evidence="7" id="KW-0949">S-adenosyl-L-methionine</keyword>
<evidence type="ECO:0000259" key="14">
    <source>
        <dbReference type="PROSITE" id="PS51918"/>
    </source>
</evidence>
<dbReference type="CDD" id="cd01335">
    <property type="entry name" value="Radical_SAM"/>
    <property type="match status" value="1"/>
</dbReference>
<evidence type="ECO:0000256" key="6">
    <source>
        <dbReference type="ARBA" id="ARBA00022679"/>
    </source>
</evidence>
<dbReference type="PANTHER" id="PTHR22976:SF2">
    <property type="entry name" value="BIOTIN SYNTHASE, MITOCHONDRIAL"/>
    <property type="match status" value="1"/>
</dbReference>
<dbReference type="HAMAP" id="MF_01694">
    <property type="entry name" value="BioB"/>
    <property type="match status" value="1"/>
</dbReference>
<evidence type="ECO:0000256" key="8">
    <source>
        <dbReference type="ARBA" id="ARBA00022714"/>
    </source>
</evidence>
<comment type="cofactor">
    <cofactor evidence="1">
        <name>[4Fe-4S] cluster</name>
        <dbReference type="ChEBI" id="CHEBI:49883"/>
    </cofactor>
</comment>
<evidence type="ECO:0000256" key="3">
    <source>
        <dbReference type="ARBA" id="ARBA00010765"/>
    </source>
</evidence>
<dbReference type="GO" id="GO:0009102">
    <property type="term" value="P:biotin biosynthetic process"/>
    <property type="evidence" value="ECO:0007669"/>
    <property type="project" value="UniProtKB-UniPathway"/>
</dbReference>
<keyword evidence="10" id="KW-0093">Biotin biosynthesis</keyword>
<dbReference type="InterPro" id="IPR013785">
    <property type="entry name" value="Aldolase_TIM"/>
</dbReference>
<evidence type="ECO:0000256" key="7">
    <source>
        <dbReference type="ARBA" id="ARBA00022691"/>
    </source>
</evidence>
<evidence type="ECO:0000256" key="10">
    <source>
        <dbReference type="ARBA" id="ARBA00022756"/>
    </source>
</evidence>
<dbReference type="GO" id="GO:0051539">
    <property type="term" value="F:4 iron, 4 sulfur cluster binding"/>
    <property type="evidence" value="ECO:0007669"/>
    <property type="project" value="UniProtKB-KW"/>
</dbReference>
<dbReference type="SFLD" id="SFLDG01278">
    <property type="entry name" value="biotin_synthase_like"/>
    <property type="match status" value="1"/>
</dbReference>
<dbReference type="SMART" id="SM00876">
    <property type="entry name" value="BATS"/>
    <property type="match status" value="1"/>
</dbReference>
<dbReference type="NCBIfam" id="TIGR00433">
    <property type="entry name" value="bioB"/>
    <property type="match status" value="1"/>
</dbReference>
<sequence length="410" mass="45418">MALLRINSTFHRFLPRNNLPSVLSRSSSAQPEIHESYYSEPRNAKMGESREFNGVLAPVRNDWTREEIRSIYDLPFMDLVYRAATVHRMYFNAREVQQCTLISIKTGGCTEDCGYCSQSTKHKTFVKPTPQMKVAEVVEAAKRAKEAGSTRFCMGAAWRELGNKKNAFKHILDMVEQVNGMGLEVCATLGMLNEQQAQQLKKAGLTAYNHNLDTSPEFYPKVITTRTYEDRLQTIDNVRKAGISVCSGGILGLGEEEKDRIGLLHSLATLDEHPESVPINALVSVDGTPLEGAEAPTIFDMARMIATARIVMPRTMVRLSAGRMSFSHGEQSLMFMAGANSVFTGDQLLTTANPEFEEDKKMFETLGLMGKPAHSAPKTAPLELDNMVTITHSTVDVGGNRQTTQSAQIM</sequence>
<dbReference type="InterPro" id="IPR024177">
    <property type="entry name" value="Biotin_synthase"/>
</dbReference>
<reference evidence="15" key="1">
    <citation type="submission" date="2021-01" db="EMBL/GenBank/DDBJ databases">
        <authorList>
            <person name="Corre E."/>
            <person name="Pelletier E."/>
            <person name="Niang G."/>
            <person name="Scheremetjew M."/>
            <person name="Finn R."/>
            <person name="Kale V."/>
            <person name="Holt S."/>
            <person name="Cochrane G."/>
            <person name="Meng A."/>
            <person name="Brown T."/>
            <person name="Cohen L."/>
        </authorList>
    </citation>
    <scope>NUCLEOTIDE SEQUENCE</scope>
    <source>
        <strain evidence="15">CCMP1661</strain>
    </source>
</reference>
<organism evidence="15">
    <name type="scientific">Fibrocapsa japonica</name>
    <dbReference type="NCBI Taxonomy" id="94617"/>
    <lineage>
        <taxon>Eukaryota</taxon>
        <taxon>Sar</taxon>
        <taxon>Stramenopiles</taxon>
        <taxon>Ochrophyta</taxon>
        <taxon>Raphidophyceae</taxon>
        <taxon>Chattonellales</taxon>
        <taxon>Chattonellaceae</taxon>
        <taxon>Fibrocapsa</taxon>
    </lineage>
</organism>
<keyword evidence="11" id="KW-0408">Iron</keyword>
<keyword evidence="6" id="KW-0808">Transferase</keyword>
<feature type="domain" description="Radical SAM core" evidence="14">
    <location>
        <begin position="94"/>
        <end position="323"/>
    </location>
</feature>
<proteinExistence type="inferred from homology"/>
<dbReference type="SFLD" id="SFLDS00029">
    <property type="entry name" value="Radical_SAM"/>
    <property type="match status" value="1"/>
</dbReference>
<dbReference type="InterPro" id="IPR058240">
    <property type="entry name" value="rSAM_sf"/>
</dbReference>
<comment type="cofactor">
    <cofactor evidence="13">
        <name>[2Fe-2S] cluster</name>
        <dbReference type="ChEBI" id="CHEBI:190135"/>
    </cofactor>
</comment>
<name>A0A7S2V700_9STRA</name>
<dbReference type="UniPathway" id="UPA00078">
    <property type="reaction ID" value="UER00162"/>
</dbReference>
<gene>
    <name evidence="15" type="ORF">FJAP1339_LOCUS10963</name>
</gene>
<evidence type="ECO:0000256" key="12">
    <source>
        <dbReference type="ARBA" id="ARBA00023014"/>
    </source>
</evidence>
<accession>A0A7S2V700</accession>
<dbReference type="Pfam" id="PF04055">
    <property type="entry name" value="Radical_SAM"/>
    <property type="match status" value="1"/>
</dbReference>
<keyword evidence="5" id="KW-0004">4Fe-4S</keyword>
<dbReference type="InterPro" id="IPR007197">
    <property type="entry name" value="rSAM"/>
</dbReference>
<dbReference type="GO" id="GO:0004076">
    <property type="term" value="F:biotin synthase activity"/>
    <property type="evidence" value="ECO:0007669"/>
    <property type="project" value="UniProtKB-EC"/>
</dbReference>
<dbReference type="SUPFAM" id="SSF102114">
    <property type="entry name" value="Radical SAM enzymes"/>
    <property type="match status" value="1"/>
</dbReference>
<dbReference type="GO" id="GO:0005739">
    <property type="term" value="C:mitochondrion"/>
    <property type="evidence" value="ECO:0007669"/>
    <property type="project" value="TreeGrafter"/>
</dbReference>
<evidence type="ECO:0000256" key="4">
    <source>
        <dbReference type="ARBA" id="ARBA00012236"/>
    </source>
</evidence>
<dbReference type="SFLD" id="SFLDF00272">
    <property type="entry name" value="biotin_synthase"/>
    <property type="match status" value="1"/>
</dbReference>
<dbReference type="FunFam" id="3.20.20.70:FF:000011">
    <property type="entry name" value="Biotin synthase"/>
    <property type="match status" value="1"/>
</dbReference>